<dbReference type="InterPro" id="IPR001660">
    <property type="entry name" value="SAM"/>
</dbReference>
<dbReference type="AlphaFoldDB" id="A0A7I8W4V9"/>
<dbReference type="InterPro" id="IPR050897">
    <property type="entry name" value="SMAUG/VTS1_RNA-bind"/>
</dbReference>
<dbReference type="SUPFAM" id="SSF47769">
    <property type="entry name" value="SAM/Pointed domain"/>
    <property type="match status" value="1"/>
</dbReference>
<evidence type="ECO:0000256" key="7">
    <source>
        <dbReference type="SAM" id="MobiDB-lite"/>
    </source>
</evidence>
<evidence type="ECO:0000313" key="9">
    <source>
        <dbReference type="EMBL" id="CAD5123230.1"/>
    </source>
</evidence>
<dbReference type="Pfam" id="PF00536">
    <property type="entry name" value="SAM_1"/>
    <property type="match status" value="1"/>
</dbReference>
<dbReference type="GO" id="GO:0030371">
    <property type="term" value="F:translation repressor activity"/>
    <property type="evidence" value="ECO:0007669"/>
    <property type="project" value="InterPro"/>
</dbReference>
<dbReference type="PANTHER" id="PTHR12515">
    <property type="entry name" value="STERILE ALPHA MOTIF DOMAIN CONTAINING PROTEIN 4-RELATED"/>
    <property type="match status" value="1"/>
</dbReference>
<comment type="caution">
    <text evidence="9">The sequence shown here is derived from an EMBL/GenBank/DDBJ whole genome shotgun (WGS) entry which is preliminary data.</text>
</comment>
<evidence type="ECO:0000256" key="6">
    <source>
        <dbReference type="SAM" id="Coils"/>
    </source>
</evidence>
<evidence type="ECO:0000256" key="5">
    <source>
        <dbReference type="ARBA" id="ARBA00022884"/>
    </source>
</evidence>
<feature type="coiled-coil region" evidence="6">
    <location>
        <begin position="362"/>
        <end position="389"/>
    </location>
</feature>
<comment type="similarity">
    <text evidence="2">Belongs to the SMAUG family.</text>
</comment>
<feature type="region of interest" description="Disordered" evidence="7">
    <location>
        <begin position="509"/>
        <end position="535"/>
    </location>
</feature>
<dbReference type="GO" id="GO:0006355">
    <property type="term" value="P:regulation of DNA-templated transcription"/>
    <property type="evidence" value="ECO:0007669"/>
    <property type="project" value="InterPro"/>
</dbReference>
<gene>
    <name evidence="9" type="ORF">DGYR_LOCUS10930</name>
</gene>
<keyword evidence="10" id="KW-1185">Reference proteome</keyword>
<feature type="region of interest" description="Disordered" evidence="7">
    <location>
        <begin position="285"/>
        <end position="314"/>
    </location>
</feature>
<keyword evidence="4" id="KW-0963">Cytoplasm</keyword>
<organism evidence="9 10">
    <name type="scientific">Dimorphilus gyrociliatus</name>
    <dbReference type="NCBI Taxonomy" id="2664684"/>
    <lineage>
        <taxon>Eukaryota</taxon>
        <taxon>Metazoa</taxon>
        <taxon>Spiralia</taxon>
        <taxon>Lophotrochozoa</taxon>
        <taxon>Annelida</taxon>
        <taxon>Polychaeta</taxon>
        <taxon>Polychaeta incertae sedis</taxon>
        <taxon>Dinophilidae</taxon>
        <taxon>Dimorphilus</taxon>
    </lineage>
</organism>
<dbReference type="SMART" id="SM00454">
    <property type="entry name" value="SAM"/>
    <property type="match status" value="1"/>
</dbReference>
<dbReference type="Proteomes" id="UP000549394">
    <property type="component" value="Unassembled WGS sequence"/>
</dbReference>
<dbReference type="InterPro" id="IPR037093">
    <property type="entry name" value="PHAT_dom_sf"/>
</dbReference>
<dbReference type="Gene3D" id="1.25.40.170">
    <property type="entry name" value="Smaug, PHAT domain"/>
    <property type="match status" value="1"/>
</dbReference>
<dbReference type="InterPro" id="IPR015327">
    <property type="entry name" value="PHAT_dom"/>
</dbReference>
<evidence type="ECO:0000259" key="8">
    <source>
        <dbReference type="SMART" id="SM00454"/>
    </source>
</evidence>
<dbReference type="Pfam" id="PF26034">
    <property type="entry name" value="PHAT_SMAUG"/>
    <property type="match status" value="1"/>
</dbReference>
<evidence type="ECO:0000256" key="2">
    <source>
        <dbReference type="ARBA" id="ARBA00008232"/>
    </source>
</evidence>
<dbReference type="PANTHER" id="PTHR12515:SF5">
    <property type="entry name" value="PROTEIN SMAUG"/>
    <property type="match status" value="1"/>
</dbReference>
<feature type="compositionally biased region" description="Polar residues" evidence="7">
    <location>
        <begin position="521"/>
        <end position="535"/>
    </location>
</feature>
<evidence type="ECO:0000313" key="10">
    <source>
        <dbReference type="Proteomes" id="UP000549394"/>
    </source>
</evidence>
<accession>A0A7I8W4V9</accession>
<dbReference type="GO" id="GO:0000932">
    <property type="term" value="C:P-body"/>
    <property type="evidence" value="ECO:0007669"/>
    <property type="project" value="TreeGrafter"/>
</dbReference>
<proteinExistence type="inferred from homology"/>
<dbReference type="GO" id="GO:0000289">
    <property type="term" value="P:nuclear-transcribed mRNA poly(A) tail shortening"/>
    <property type="evidence" value="ECO:0007669"/>
    <property type="project" value="TreeGrafter"/>
</dbReference>
<comment type="subcellular location">
    <subcellularLocation>
        <location evidence="1">Cytoplasm</location>
    </subcellularLocation>
</comment>
<dbReference type="InterPro" id="IPR058599">
    <property type="entry name" value="PHAT_Smg/ZCCHC2-like"/>
</dbReference>
<evidence type="ECO:0000256" key="3">
    <source>
        <dbReference type="ARBA" id="ARBA00018651"/>
    </source>
</evidence>
<evidence type="ECO:0000256" key="1">
    <source>
        <dbReference type="ARBA" id="ARBA00004496"/>
    </source>
</evidence>
<dbReference type="GO" id="GO:0003729">
    <property type="term" value="F:mRNA binding"/>
    <property type="evidence" value="ECO:0007669"/>
    <property type="project" value="TreeGrafter"/>
</dbReference>
<reference evidence="9 10" key="1">
    <citation type="submission" date="2020-08" db="EMBL/GenBank/DDBJ databases">
        <authorList>
            <person name="Hejnol A."/>
        </authorList>
    </citation>
    <scope>NUCLEOTIDE SEQUENCE [LARGE SCALE GENOMIC DNA]</scope>
</reference>
<dbReference type="Gene3D" id="1.10.150.50">
    <property type="entry name" value="Transcription Factor, Ets-1"/>
    <property type="match status" value="1"/>
</dbReference>
<keyword evidence="6" id="KW-0175">Coiled coil</keyword>
<name>A0A7I8W4V9_9ANNE</name>
<feature type="domain" description="SAM" evidence="8">
    <location>
        <begin position="312"/>
        <end position="375"/>
    </location>
</feature>
<dbReference type="EMBL" id="CAJFCJ010000019">
    <property type="protein sequence ID" value="CAD5123230.1"/>
    <property type="molecule type" value="Genomic_DNA"/>
</dbReference>
<protein>
    <recommendedName>
        <fullName evidence="3">Protein Smaug</fullName>
    </recommendedName>
</protein>
<dbReference type="Pfam" id="PF09246">
    <property type="entry name" value="PHAT"/>
    <property type="match status" value="1"/>
</dbReference>
<evidence type="ECO:0000256" key="4">
    <source>
        <dbReference type="ARBA" id="ARBA00022490"/>
    </source>
</evidence>
<dbReference type="InterPro" id="IPR013761">
    <property type="entry name" value="SAM/pointed_sf"/>
</dbReference>
<sequence>MRSASCSFKDQVHDVTAQFDTWNDCEQTIALLNLLKRLRPSHARFLCRTVEQSLDNDHALMRSDAQANDSSYLQGLAQQIDTAGALSTVLAHVPLLRPGSNEAKQIYINLVKRLMQSAADAGRQTEECRQLAIYLVMHPALTQTEIQEFNAWYSKLEQQQQVAQRAAAAASNGGAGNTNGWPSASLRDSGIGLNCPLDTTCGSTLMNARPLSYSISVGATNNDSTQCVAPPTTGVNNHLGFEKHQVCATVSSPPGLGGIYDGRSHRRLARTESLVPVSLQYERNDRNNHCQLSPQSSASSSNGDEPRNSFADPQSAMRDVPAWLKQLRLHKYASLFQQMKYEDMLNISESWLTDKGVTKGARDKILLNIKKLEERSEILSELEKKVREEGSVKDALTELKLIVNTPIKPFDRAQALSSDEDLPSQITAVLGKVSSQLLMNTLDEENCTAFEQLVDKLSDHKAFTEQQQNQLKSWKSRVSSLNNRNNSFKNSQRSTRPFSSFNHYAAGGKRGAISTKRAQHSSKQPLKSNLSVPTGPRIQTTYQQLLTVETTRQQVTRTHSAPAERETEQNINARLDMLSVDLVEKVLD</sequence>
<keyword evidence="5" id="KW-0694">RNA-binding</keyword>
<dbReference type="OrthoDB" id="2155283at2759"/>